<reference evidence="2 3" key="1">
    <citation type="submission" date="2019-02" db="EMBL/GenBank/DDBJ databases">
        <title>Draft genome sequences of novel Actinobacteria.</title>
        <authorList>
            <person name="Sahin N."/>
            <person name="Ay H."/>
            <person name="Saygin H."/>
        </authorList>
    </citation>
    <scope>NUCLEOTIDE SEQUENCE [LARGE SCALE GENOMIC DNA]</scope>
    <source>
        <strain evidence="2 3">KC603</strain>
    </source>
</reference>
<comment type="caution">
    <text evidence="2">The sequence shown here is derived from an EMBL/GenBank/DDBJ whole genome shotgun (WGS) entry which is preliminary data.</text>
</comment>
<keyword evidence="3" id="KW-1185">Reference proteome</keyword>
<sequence length="872" mass="95944">MSWFVLVGYLAVCLTALVIAHGSELTFLPTLSPEAGASGLIWQVQTTFLSVGLAGLAIATQLFVDTPHAVGATRADVLRYAYVEEFVGLGLAANALLAVETIWLQSDAGVAVAVVGGLALTVAMMLISYIRVARLFGKPSLLDEVVKRSLARNLIDRLDTVARNYASATKQLEPLFEAGLTREPTVSASDYAPIRTPRGGLVLRRINPRPVRQALAALAPRVQSIPEAAAAMETSNYSPPEIVVSAEPGDRVRHGAVVFRVRGYSDVPAPVRERVETLLASSLEFEGREAVTPDEEISREISMLQDAVAAGIRAGAFGSASRALELIDAILREAWTAHIATQEAPRRTYSVRRRWLYGVLAEVELDAIQSPKAFTLFVHQAMARVLQVRDVKSTDYTDESLRSFTRIWSNALVAGNHQLDEYVDLILLDLQNLAEYSHLGEADGVDLRVRSSWAIVELVKLAVDARRFSAARAAANYLSGLFEYTDTNGHLRKHARAGQLVLSAWLAWQESRSDEILPRDEDLHRLLGPKGNRSDIVAAGLVVSNESTPFSRWQWWEAANLGPMQVKALEMNNYVLHAVARALIRSNGTLPKATSHDLNSFYTRLMPLLEEVDEALDHSATTLRANLSQEIERWKASEITALANAHVSDQKVGELKRAFEARLYSDSRISRRLPRSSSVPLDADAAMPVFGINYKIPRHYFVDEIFNSTYADPKDLGDMIAQAFIDAENRKIVDHLAALTTRRAKVRTDAVVRAIAKLGDDASKYILLAPFGGPDAEEWWEESLQASLKMVSVIETAALDDTLILFDPRRTLLSHIHPRTSGELEPVGETGIALGVIDDVNDQDDPKVRVEAGEYVVFWPGDDPFVHAFQSS</sequence>
<feature type="transmembrane region" description="Helical" evidence="1">
    <location>
        <begin position="110"/>
        <end position="130"/>
    </location>
</feature>
<name>A0A4R4RK91_9ACTN</name>
<dbReference type="AlphaFoldDB" id="A0A4R4RK91"/>
<evidence type="ECO:0000313" key="2">
    <source>
        <dbReference type="EMBL" id="TDC49977.1"/>
    </source>
</evidence>
<dbReference type="OrthoDB" id="5135661at2"/>
<keyword evidence="1" id="KW-0812">Transmembrane</keyword>
<dbReference type="EMBL" id="SMKL01000035">
    <property type="protein sequence ID" value="TDC49977.1"/>
    <property type="molecule type" value="Genomic_DNA"/>
</dbReference>
<feature type="transmembrane region" description="Helical" evidence="1">
    <location>
        <begin position="44"/>
        <end position="64"/>
    </location>
</feature>
<dbReference type="RefSeq" id="WP_131984283.1">
    <property type="nucleotide sequence ID" value="NZ_SMKL01000035.1"/>
</dbReference>
<gene>
    <name evidence="2" type="ORF">E1212_16250</name>
</gene>
<evidence type="ECO:0000256" key="1">
    <source>
        <dbReference type="SAM" id="Phobius"/>
    </source>
</evidence>
<keyword evidence="1" id="KW-1133">Transmembrane helix</keyword>
<accession>A0A4R4RK91</accession>
<proteinExistence type="predicted"/>
<evidence type="ECO:0000313" key="3">
    <source>
        <dbReference type="Proteomes" id="UP000295621"/>
    </source>
</evidence>
<organism evidence="2 3">
    <name type="scientific">Jiangella ureilytica</name>
    <dbReference type="NCBI Taxonomy" id="2530374"/>
    <lineage>
        <taxon>Bacteria</taxon>
        <taxon>Bacillati</taxon>
        <taxon>Actinomycetota</taxon>
        <taxon>Actinomycetes</taxon>
        <taxon>Jiangellales</taxon>
        <taxon>Jiangellaceae</taxon>
        <taxon>Jiangella</taxon>
    </lineage>
</organism>
<evidence type="ECO:0008006" key="4">
    <source>
        <dbReference type="Google" id="ProtNLM"/>
    </source>
</evidence>
<protein>
    <recommendedName>
        <fullName evidence="4">DUF2254 domain-containing protein</fullName>
    </recommendedName>
</protein>
<dbReference type="Proteomes" id="UP000295621">
    <property type="component" value="Unassembled WGS sequence"/>
</dbReference>
<keyword evidence="1" id="KW-0472">Membrane</keyword>